<dbReference type="Pfam" id="PF03704">
    <property type="entry name" value="BTAD"/>
    <property type="match status" value="1"/>
</dbReference>
<evidence type="ECO:0000313" key="4">
    <source>
        <dbReference type="Proteomes" id="UP000547510"/>
    </source>
</evidence>
<dbReference type="EMBL" id="JACHJN010000005">
    <property type="protein sequence ID" value="MBB5957303.1"/>
    <property type="molecule type" value="Genomic_DNA"/>
</dbReference>
<dbReference type="PANTHER" id="PTHR47691">
    <property type="entry name" value="REGULATOR-RELATED"/>
    <property type="match status" value="1"/>
</dbReference>
<feature type="region of interest" description="Disordered" evidence="1">
    <location>
        <begin position="592"/>
        <end position="637"/>
    </location>
</feature>
<proteinExistence type="predicted"/>
<dbReference type="InterPro" id="IPR011990">
    <property type="entry name" value="TPR-like_helical_dom_sf"/>
</dbReference>
<dbReference type="GO" id="GO:0043531">
    <property type="term" value="F:ADP binding"/>
    <property type="evidence" value="ECO:0007669"/>
    <property type="project" value="InterPro"/>
</dbReference>
<gene>
    <name evidence="3" type="ORF">FHS29_003896</name>
</gene>
<accession>A0A841CK14</accession>
<evidence type="ECO:0000256" key="1">
    <source>
        <dbReference type="SAM" id="MobiDB-lite"/>
    </source>
</evidence>
<dbReference type="SUPFAM" id="SSF52540">
    <property type="entry name" value="P-loop containing nucleoside triphosphate hydrolases"/>
    <property type="match status" value="1"/>
</dbReference>
<dbReference type="InterPro" id="IPR027417">
    <property type="entry name" value="P-loop_NTPase"/>
</dbReference>
<name>A0A841CK14_9PSEU</name>
<dbReference type="Proteomes" id="UP000547510">
    <property type="component" value="Unassembled WGS sequence"/>
</dbReference>
<evidence type="ECO:0000259" key="2">
    <source>
        <dbReference type="Pfam" id="PF03704"/>
    </source>
</evidence>
<dbReference type="AlphaFoldDB" id="A0A841CK14"/>
<comment type="caution">
    <text evidence="3">The sequence shown here is derived from an EMBL/GenBank/DDBJ whole genome shotgun (WGS) entry which is preliminary data.</text>
</comment>
<dbReference type="PRINTS" id="PR00364">
    <property type="entry name" value="DISEASERSIST"/>
</dbReference>
<dbReference type="PANTHER" id="PTHR47691:SF3">
    <property type="entry name" value="HTH-TYPE TRANSCRIPTIONAL REGULATOR RV0890C-RELATED"/>
    <property type="match status" value="1"/>
</dbReference>
<dbReference type="SUPFAM" id="SSF48452">
    <property type="entry name" value="TPR-like"/>
    <property type="match status" value="2"/>
</dbReference>
<evidence type="ECO:0000313" key="3">
    <source>
        <dbReference type="EMBL" id="MBB5957303.1"/>
    </source>
</evidence>
<sequence>MAELASRAEDNPLDERVAGQYLQALYRAGRAADALEHYRGLRARLVEELGTDPGEPLRELHHRILSGDPALVVTVRPGAQPTGPVPRQLPPAPAGFTGRAAEQAELTTALGGADGDIVAVTAVTGAGGIGKTWLALHWAHRHADRFPDGQLFVDLQGFSPNASPMDPSTALRGFLGALGVDPRAVPPDVHAQSALFRSLVAGRRVLVVVDNARSSDQVAPLLPGSPTCAIVVTSRDRPAELPARHGARPVRLDALSADEARSVLTHRVGAARIDAEPEAVRELLSWCGGYPLALAIVAGRATAYPEFPLSALAGELRDEATRLDVLDDDNVGMSLPTVLSWSHRALSAQQARALALLGLAPGPDVGLPVAANLLDLPVPTTRQVLRTLEDLHLVVQHAPARWSMHDLVKLYAAGIAEQDTDDTGQDAALCRLVDFYLHTAHLADRLLEPHRSPIHLDPPTPGCRPHRIADGSSALAWFSAEHPNLLAAQQLAAERGHDTQAWQLAWALDDFHHRGGRLHDAVAVWRIGLRAVERTGDRAALVLAHRLLGGTATYTGLHEEAMTHLSRSLELAEEAGDRLARAHTHRVLAQTRPTRWTASGSSPTTAADPPTRSTTTGGRWTCNAAGSTASKRPTPWTGWPGRTWHWARCAGRARCGGRP</sequence>
<reference evidence="3 4" key="1">
    <citation type="submission" date="2020-08" db="EMBL/GenBank/DDBJ databases">
        <title>Genomic Encyclopedia of Type Strains, Phase III (KMG-III): the genomes of soil and plant-associated and newly described type strains.</title>
        <authorList>
            <person name="Whitman W."/>
        </authorList>
    </citation>
    <scope>NUCLEOTIDE SEQUENCE [LARGE SCALE GENOMIC DNA]</scope>
    <source>
        <strain evidence="3 4">CECT 8640</strain>
    </source>
</reference>
<organism evidence="3 4">
    <name type="scientific">Saccharothrix tamanrassetensis</name>
    <dbReference type="NCBI Taxonomy" id="1051531"/>
    <lineage>
        <taxon>Bacteria</taxon>
        <taxon>Bacillati</taxon>
        <taxon>Actinomycetota</taxon>
        <taxon>Actinomycetes</taxon>
        <taxon>Pseudonocardiales</taxon>
        <taxon>Pseudonocardiaceae</taxon>
        <taxon>Saccharothrix</taxon>
    </lineage>
</organism>
<feature type="compositionally biased region" description="Polar residues" evidence="1">
    <location>
        <begin position="592"/>
        <end position="631"/>
    </location>
</feature>
<dbReference type="InterPro" id="IPR005158">
    <property type="entry name" value="BTAD"/>
</dbReference>
<dbReference type="Gene3D" id="3.40.50.300">
    <property type="entry name" value="P-loop containing nucleotide triphosphate hydrolases"/>
    <property type="match status" value="1"/>
</dbReference>
<dbReference type="Gene3D" id="1.25.40.10">
    <property type="entry name" value="Tetratricopeptide repeat domain"/>
    <property type="match status" value="2"/>
</dbReference>
<feature type="domain" description="Bacterial transcriptional activator" evidence="2">
    <location>
        <begin position="2"/>
        <end position="65"/>
    </location>
</feature>
<keyword evidence="4" id="KW-1185">Reference proteome</keyword>
<protein>
    <recommendedName>
        <fullName evidence="2">Bacterial transcriptional activator domain-containing protein</fullName>
    </recommendedName>
</protein>